<proteinExistence type="predicted"/>
<dbReference type="InterPro" id="IPR036322">
    <property type="entry name" value="WD40_repeat_dom_sf"/>
</dbReference>
<dbReference type="OrthoDB" id="7318948at2759"/>
<comment type="caution">
    <text evidence="5">The sequence shown here is derived from an EMBL/GenBank/DDBJ whole genome shotgun (WGS) entry which is preliminary data.</text>
</comment>
<name>A0A6S7H0N4_PARCT</name>
<dbReference type="InterPro" id="IPR051243">
    <property type="entry name" value="PcG_WD-repeat"/>
</dbReference>
<reference evidence="5" key="1">
    <citation type="submission" date="2020-04" db="EMBL/GenBank/DDBJ databases">
        <authorList>
            <person name="Alioto T."/>
            <person name="Alioto T."/>
            <person name="Gomez Garrido J."/>
        </authorList>
    </citation>
    <scope>NUCLEOTIDE SEQUENCE</scope>
    <source>
        <strain evidence="5">A484AB</strain>
    </source>
</reference>
<accession>A0A6S7H0N4</accession>
<dbReference type="PANTHER" id="PTHR10253">
    <property type="entry name" value="POLYCOMB PROTEIN"/>
    <property type="match status" value="1"/>
</dbReference>
<evidence type="ECO:0000313" key="5">
    <source>
        <dbReference type="EMBL" id="CAB3990200.1"/>
    </source>
</evidence>
<dbReference type="Gene3D" id="2.130.10.10">
    <property type="entry name" value="YVTN repeat-like/Quinoprotein amine dehydrogenase"/>
    <property type="match status" value="1"/>
</dbReference>
<evidence type="ECO:0000256" key="2">
    <source>
        <dbReference type="ARBA" id="ARBA00022737"/>
    </source>
</evidence>
<organism evidence="5 6">
    <name type="scientific">Paramuricea clavata</name>
    <name type="common">Red gorgonian</name>
    <name type="synonym">Violescent sea-whip</name>
    <dbReference type="NCBI Taxonomy" id="317549"/>
    <lineage>
        <taxon>Eukaryota</taxon>
        <taxon>Metazoa</taxon>
        <taxon>Cnidaria</taxon>
        <taxon>Anthozoa</taxon>
        <taxon>Octocorallia</taxon>
        <taxon>Malacalcyonacea</taxon>
        <taxon>Plexauridae</taxon>
        <taxon>Paramuricea</taxon>
    </lineage>
</organism>
<sequence>MNSVTVLHKFEYAQCDIWFMRFAIDHSQKILALGNQVGKIYTWDIDVTDSHDAKQKVLSHPKCTAAVRQTCFSKDGSVLICVCDDGTIWRWDRAL</sequence>
<evidence type="ECO:0000256" key="4">
    <source>
        <dbReference type="ARBA" id="ARBA00023163"/>
    </source>
</evidence>
<keyword evidence="2" id="KW-0677">Repeat</keyword>
<dbReference type="EMBL" id="CACRXK020001620">
    <property type="protein sequence ID" value="CAB3990200.1"/>
    <property type="molecule type" value="Genomic_DNA"/>
</dbReference>
<dbReference type="Proteomes" id="UP001152795">
    <property type="component" value="Unassembled WGS sequence"/>
</dbReference>
<evidence type="ECO:0000313" key="6">
    <source>
        <dbReference type="Proteomes" id="UP001152795"/>
    </source>
</evidence>
<keyword evidence="6" id="KW-1185">Reference proteome</keyword>
<gene>
    <name evidence="5" type="ORF">PACLA_8A025053</name>
</gene>
<protein>
    <submittedName>
        <fullName evidence="5">Polycomb eed</fullName>
    </submittedName>
</protein>
<keyword evidence="1" id="KW-0853">WD repeat</keyword>
<keyword evidence="4" id="KW-0804">Transcription</keyword>
<dbReference type="InterPro" id="IPR015943">
    <property type="entry name" value="WD40/YVTN_repeat-like_dom_sf"/>
</dbReference>
<evidence type="ECO:0000256" key="1">
    <source>
        <dbReference type="ARBA" id="ARBA00022574"/>
    </source>
</evidence>
<dbReference type="AlphaFoldDB" id="A0A6S7H0N4"/>
<dbReference type="SUPFAM" id="SSF50978">
    <property type="entry name" value="WD40 repeat-like"/>
    <property type="match status" value="1"/>
</dbReference>
<keyword evidence="3" id="KW-0805">Transcription regulation</keyword>
<evidence type="ECO:0000256" key="3">
    <source>
        <dbReference type="ARBA" id="ARBA00023015"/>
    </source>
</evidence>